<evidence type="ECO:0000313" key="2">
    <source>
        <dbReference type="EMBL" id="KAF8725668.1"/>
    </source>
</evidence>
<protein>
    <recommendedName>
        <fullName evidence="1">KIB1-4 beta-propeller domain-containing protein</fullName>
    </recommendedName>
</protein>
<evidence type="ECO:0000259" key="1">
    <source>
        <dbReference type="Pfam" id="PF03478"/>
    </source>
</evidence>
<reference evidence="2" key="1">
    <citation type="submission" date="2020-07" db="EMBL/GenBank/DDBJ databases">
        <title>Genome sequence and genetic diversity analysis of an under-domesticated orphan crop, white fonio (Digitaria exilis).</title>
        <authorList>
            <person name="Bennetzen J.L."/>
            <person name="Chen S."/>
            <person name="Ma X."/>
            <person name="Wang X."/>
            <person name="Yssel A.E.J."/>
            <person name="Chaluvadi S.R."/>
            <person name="Johnson M."/>
            <person name="Gangashetty P."/>
            <person name="Hamidou F."/>
            <person name="Sanogo M.D."/>
            <person name="Zwaenepoel A."/>
            <person name="Wallace J."/>
            <person name="Van De Peer Y."/>
            <person name="Van Deynze A."/>
        </authorList>
    </citation>
    <scope>NUCLEOTIDE SEQUENCE</scope>
    <source>
        <tissue evidence="2">Leaves</tissue>
    </source>
</reference>
<keyword evidence="3" id="KW-1185">Reference proteome</keyword>
<comment type="caution">
    <text evidence="2">The sequence shown here is derived from an EMBL/GenBank/DDBJ whole genome shotgun (WGS) entry which is preliminary data.</text>
</comment>
<name>A0A835F1I9_9POAL</name>
<dbReference type="PANTHER" id="PTHR33165">
    <property type="entry name" value="F-BOX DOMAIN CONTAINING PROTEIN-LIKE-RELATED"/>
    <property type="match status" value="1"/>
</dbReference>
<dbReference type="AlphaFoldDB" id="A0A835F1I9"/>
<dbReference type="Pfam" id="PF03478">
    <property type="entry name" value="Beta-prop_KIB1-4"/>
    <property type="match status" value="1"/>
</dbReference>
<dbReference type="InterPro" id="IPR005174">
    <property type="entry name" value="KIB1-4_b-propeller"/>
</dbReference>
<evidence type="ECO:0000313" key="3">
    <source>
        <dbReference type="Proteomes" id="UP000636709"/>
    </source>
</evidence>
<proteinExistence type="predicted"/>
<dbReference type="OrthoDB" id="672137at2759"/>
<dbReference type="PANTHER" id="PTHR33165:SF87">
    <property type="entry name" value="DUF295 DOMAIN-CONTAINING PROTEIN"/>
    <property type="match status" value="1"/>
</dbReference>
<organism evidence="2 3">
    <name type="scientific">Digitaria exilis</name>
    <dbReference type="NCBI Taxonomy" id="1010633"/>
    <lineage>
        <taxon>Eukaryota</taxon>
        <taxon>Viridiplantae</taxon>
        <taxon>Streptophyta</taxon>
        <taxon>Embryophyta</taxon>
        <taxon>Tracheophyta</taxon>
        <taxon>Spermatophyta</taxon>
        <taxon>Magnoliopsida</taxon>
        <taxon>Liliopsida</taxon>
        <taxon>Poales</taxon>
        <taxon>Poaceae</taxon>
        <taxon>PACMAD clade</taxon>
        <taxon>Panicoideae</taxon>
        <taxon>Panicodae</taxon>
        <taxon>Paniceae</taxon>
        <taxon>Anthephorinae</taxon>
        <taxon>Digitaria</taxon>
    </lineage>
</organism>
<dbReference type="EMBL" id="JACEFO010001653">
    <property type="protein sequence ID" value="KAF8725668.1"/>
    <property type="molecule type" value="Genomic_DNA"/>
</dbReference>
<gene>
    <name evidence="2" type="ORF">HU200_020211</name>
</gene>
<dbReference type="Proteomes" id="UP000636709">
    <property type="component" value="Unassembled WGS sequence"/>
</dbReference>
<sequence>MSHCSSSSSPSHRPTTTTTLLNVATGARFDVDLSDLFSTHHLHLGSSADGLLVLRDKATNAIRLLNPLTRALVEFPPITDVEALEVPPAAYSITFRANFNLEVGSTKVHVPNPPPIKGAGIDDATSPPTLVLCLRKKLAHVVVAKPGVDAHWVSVHHGEQQVDLLTALGRILFQSLLSFKGRCYFTTPRGDVMTLDLGPMTTDRWGWSAKKKPRMVYLRREMALADDRVKAMSYLVRSHDERTMLMVRYSFSHRGGLNTTGDGNPVKTFISKGAPSRMEVFKMDIDGRGRLIPLQGIGSNNAVFVGDTQSIMLSTVKFPKIAANTVYMNYLWQRVRLFGTYRFEDGKTTPPRDLRRYKEKAKNLGFSPCACHLELDDYLICHVQHPDQFHNILFVD</sequence>
<accession>A0A835F1I9</accession>
<feature type="domain" description="KIB1-4 beta-propeller" evidence="1">
    <location>
        <begin position="41"/>
        <end position="329"/>
    </location>
</feature>